<protein>
    <recommendedName>
        <fullName evidence="2">RING-type domain-containing protein</fullName>
    </recommendedName>
</protein>
<accession>Q0ZP56</accession>
<feature type="domain" description="RING-type" evidence="2">
    <location>
        <begin position="421"/>
        <end position="463"/>
    </location>
</feature>
<reference evidence="3 4" key="1">
    <citation type="journal article" date="2006" name="J. Virol.">
        <title>Sequence analysis and organization of the Neodiprion abietis nucleopolyhedrovirus genome.</title>
        <authorList>
            <person name="Duffy S.P."/>
            <person name="Young A.M."/>
            <person name="Morin B."/>
            <person name="Lucarotti C.J."/>
            <person name="Koop B.F."/>
            <person name="Levin D.B."/>
        </authorList>
    </citation>
    <scope>NUCLEOTIDE SEQUENCE [LARGE SCALE GENOMIC DNA]</scope>
</reference>
<dbReference type="GO" id="GO:0008270">
    <property type="term" value="F:zinc ion binding"/>
    <property type="evidence" value="ECO:0007669"/>
    <property type="project" value="UniProtKB-KW"/>
</dbReference>
<dbReference type="KEGG" id="vg:4179171"/>
<sequence length="487" mass="56945">MTQSSKFSIMSRRFNLSLTRQRTPYTSPRRSVLSTSSHEEYREIPYIPLQESTNREGGSENHEMDYWDVHTMVIPRSTAPVTNIDDEATQQLADISWPGNGSYDNQPENQPSTSVQFIDIDDAVPRPPSPIFSNKKIKQVTEEKKMDLETEQKITELIKFIQTFINNVTDIMLLPSEFILHIVARFENIIEIQQFNYLIKKEKALNEEEVSNDPRIRWSQIERMLREREDCREKIQNIELKKLNIEFVDIFTIELLDEFQIFDQWVSVNQKYLDIDEIRIMCDNQLNDCFYTRRSLLETHSNVMNKLEKVVTNISEEDENLTESYYDLLQTLESYVQNLKEKKHHKIMDNRVKILGWQRFSGVDDMTTLYNEVSTLADDMGRDLPAAIKTVQHAVDHGALDNSQDLSNLVERAYVKLELKCCVCLETYKSILMRYWSCGHYACRKCCLELTITRCLVRCPDSRLLTANDCVPILDDVSLIERLADSQ</sequence>
<keyword evidence="1" id="KW-0479">Metal-binding</keyword>
<keyword evidence="1" id="KW-0863">Zinc-finger</keyword>
<keyword evidence="1" id="KW-0862">Zinc</keyword>
<evidence type="ECO:0000313" key="4">
    <source>
        <dbReference type="Proteomes" id="UP000242804"/>
    </source>
</evidence>
<dbReference type="InterPro" id="IPR001841">
    <property type="entry name" value="Znf_RING"/>
</dbReference>
<dbReference type="EMBL" id="DQ317692">
    <property type="protein sequence ID" value="ABC74898.1"/>
    <property type="molecule type" value="Genomic_DNA"/>
</dbReference>
<keyword evidence="4" id="KW-1185">Reference proteome</keyword>
<evidence type="ECO:0000313" key="3">
    <source>
        <dbReference type="EMBL" id="ABC74898.1"/>
    </source>
</evidence>
<dbReference type="Proteomes" id="UP000242804">
    <property type="component" value="Segment"/>
</dbReference>
<proteinExistence type="predicted"/>
<dbReference type="SUPFAM" id="SSF57850">
    <property type="entry name" value="RING/U-box"/>
    <property type="match status" value="1"/>
</dbReference>
<evidence type="ECO:0000256" key="1">
    <source>
        <dbReference type="PROSITE-ProRule" id="PRU00175"/>
    </source>
</evidence>
<dbReference type="GeneID" id="4179171"/>
<name>Q0ZP56_9CBAC</name>
<organism evidence="3 4">
    <name type="scientific">Neodiprion abietis nucleopolyhedrovirus</name>
    <dbReference type="NCBI Taxonomy" id="204507"/>
    <lineage>
        <taxon>Viruses</taxon>
        <taxon>Viruses incertae sedis</taxon>
        <taxon>Naldaviricetes</taxon>
        <taxon>Lefavirales</taxon>
        <taxon>Baculoviridae</taxon>
        <taxon>Gammabaculovirus</taxon>
        <taxon>Gammabaculovirus neabietis</taxon>
    </lineage>
</organism>
<evidence type="ECO:0000259" key="2">
    <source>
        <dbReference type="PROSITE" id="PS50089"/>
    </source>
</evidence>
<dbReference type="OrthoDB" id="30023at10239"/>
<dbReference type="RefSeq" id="YP_667872.1">
    <property type="nucleotide sequence ID" value="NC_008252.1"/>
</dbReference>
<dbReference type="PROSITE" id="PS50089">
    <property type="entry name" value="ZF_RING_2"/>
    <property type="match status" value="1"/>
</dbReference>